<comment type="caution">
    <text evidence="3">The sequence shown here is derived from an EMBL/GenBank/DDBJ whole genome shotgun (WGS) entry which is preliminary data.</text>
</comment>
<dbReference type="RefSeq" id="WP_381349133.1">
    <property type="nucleotide sequence ID" value="NZ_JBHMCY010000064.1"/>
</dbReference>
<proteinExistence type="predicted"/>
<keyword evidence="2" id="KW-1133">Transmembrane helix</keyword>
<keyword evidence="2" id="KW-0472">Membrane</keyword>
<keyword evidence="4" id="KW-1185">Reference proteome</keyword>
<feature type="transmembrane region" description="Helical" evidence="2">
    <location>
        <begin position="35"/>
        <end position="57"/>
    </location>
</feature>
<evidence type="ECO:0000313" key="3">
    <source>
        <dbReference type="EMBL" id="MFB9466252.1"/>
    </source>
</evidence>
<protein>
    <submittedName>
        <fullName evidence="3">Uncharacterized protein</fullName>
    </submittedName>
</protein>
<evidence type="ECO:0000256" key="1">
    <source>
        <dbReference type="SAM" id="MobiDB-lite"/>
    </source>
</evidence>
<dbReference type="Proteomes" id="UP001589709">
    <property type="component" value="Unassembled WGS sequence"/>
</dbReference>
<dbReference type="EMBL" id="JBHMCY010000064">
    <property type="protein sequence ID" value="MFB9466252.1"/>
    <property type="molecule type" value="Genomic_DNA"/>
</dbReference>
<feature type="compositionally biased region" description="Pro residues" evidence="1">
    <location>
        <begin position="1"/>
        <end position="11"/>
    </location>
</feature>
<evidence type="ECO:0000256" key="2">
    <source>
        <dbReference type="SAM" id="Phobius"/>
    </source>
</evidence>
<reference evidence="3 4" key="1">
    <citation type="submission" date="2024-09" db="EMBL/GenBank/DDBJ databases">
        <authorList>
            <person name="Sun Q."/>
            <person name="Mori K."/>
        </authorList>
    </citation>
    <scope>NUCLEOTIDE SEQUENCE [LARGE SCALE GENOMIC DNA]</scope>
    <source>
        <strain evidence="3 4">JCM 6917</strain>
    </source>
</reference>
<organism evidence="3 4">
    <name type="scientific">Streptomyces cinereospinus</name>
    <dbReference type="NCBI Taxonomy" id="285561"/>
    <lineage>
        <taxon>Bacteria</taxon>
        <taxon>Bacillati</taxon>
        <taxon>Actinomycetota</taxon>
        <taxon>Actinomycetes</taxon>
        <taxon>Kitasatosporales</taxon>
        <taxon>Streptomycetaceae</taxon>
        <taxon>Streptomyces</taxon>
    </lineage>
</organism>
<gene>
    <name evidence="3" type="ORF">ACFF45_26945</name>
</gene>
<evidence type="ECO:0000313" key="4">
    <source>
        <dbReference type="Proteomes" id="UP001589709"/>
    </source>
</evidence>
<keyword evidence="2" id="KW-0812">Transmembrane</keyword>
<sequence length="59" mass="6476">MTEPLRPPTETPPVEGSTAEAHQERPDGGLWEHPYLWLGLIVFGSMLTAGFFALRVVGL</sequence>
<accession>A0ABV5N7H1</accession>
<feature type="region of interest" description="Disordered" evidence="1">
    <location>
        <begin position="1"/>
        <end position="26"/>
    </location>
</feature>
<name>A0ABV5N7H1_9ACTN</name>